<dbReference type="GO" id="GO:0005886">
    <property type="term" value="C:plasma membrane"/>
    <property type="evidence" value="ECO:0007669"/>
    <property type="project" value="UniProtKB-SubCell"/>
</dbReference>
<dbReference type="Pfam" id="PF25539">
    <property type="entry name" value="Bestrophin_2"/>
    <property type="match status" value="1"/>
</dbReference>
<keyword evidence="6" id="KW-0406">Ion transport</keyword>
<reference evidence="9 10" key="1">
    <citation type="journal article" date="2024" name="Nat. Commun.">
        <title>Phylogenomics reveals the evolutionary origins of lichenization in chlorophyte algae.</title>
        <authorList>
            <person name="Puginier C."/>
            <person name="Libourel C."/>
            <person name="Otte J."/>
            <person name="Skaloud P."/>
            <person name="Haon M."/>
            <person name="Grisel S."/>
            <person name="Petersen M."/>
            <person name="Berrin J.G."/>
            <person name="Delaux P.M."/>
            <person name="Dal Grande F."/>
            <person name="Keller J."/>
        </authorList>
    </citation>
    <scope>NUCLEOTIDE SEQUENCE [LARGE SCALE GENOMIC DNA]</scope>
    <source>
        <strain evidence="9 10">SAG 2036</strain>
    </source>
</reference>
<evidence type="ECO:0000256" key="6">
    <source>
        <dbReference type="ARBA" id="ARBA00023065"/>
    </source>
</evidence>
<dbReference type="AlphaFoldDB" id="A0AAW1PVQ8"/>
<gene>
    <name evidence="9" type="ORF">WJX73_006952</name>
</gene>
<comment type="caution">
    <text evidence="9">The sequence shown here is derived from an EMBL/GenBank/DDBJ whole genome shotgun (WGS) entry which is preliminary data.</text>
</comment>
<organism evidence="9 10">
    <name type="scientific">Symbiochloris irregularis</name>
    <dbReference type="NCBI Taxonomy" id="706552"/>
    <lineage>
        <taxon>Eukaryota</taxon>
        <taxon>Viridiplantae</taxon>
        <taxon>Chlorophyta</taxon>
        <taxon>core chlorophytes</taxon>
        <taxon>Trebouxiophyceae</taxon>
        <taxon>Trebouxiales</taxon>
        <taxon>Trebouxiaceae</taxon>
        <taxon>Symbiochloris</taxon>
    </lineage>
</organism>
<evidence type="ECO:0000313" key="9">
    <source>
        <dbReference type="EMBL" id="KAK9811994.1"/>
    </source>
</evidence>
<feature type="region of interest" description="Disordered" evidence="8">
    <location>
        <begin position="403"/>
        <end position="422"/>
    </location>
</feature>
<dbReference type="EMBL" id="JALJOQ010000010">
    <property type="protein sequence ID" value="KAK9811994.1"/>
    <property type="molecule type" value="Genomic_DNA"/>
</dbReference>
<name>A0AAW1PVQ8_9CHLO</name>
<dbReference type="GO" id="GO:0005254">
    <property type="term" value="F:chloride channel activity"/>
    <property type="evidence" value="ECO:0007669"/>
    <property type="project" value="InterPro"/>
</dbReference>
<evidence type="ECO:0000256" key="8">
    <source>
        <dbReference type="SAM" id="MobiDB-lite"/>
    </source>
</evidence>
<evidence type="ECO:0000313" key="10">
    <source>
        <dbReference type="Proteomes" id="UP001465755"/>
    </source>
</evidence>
<feature type="compositionally biased region" description="Low complexity" evidence="8">
    <location>
        <begin position="410"/>
        <end position="422"/>
    </location>
</feature>
<evidence type="ECO:0000256" key="1">
    <source>
        <dbReference type="ARBA" id="ARBA00004651"/>
    </source>
</evidence>
<dbReference type="Proteomes" id="UP001465755">
    <property type="component" value="Unassembled WGS sequence"/>
</dbReference>
<evidence type="ECO:0000256" key="2">
    <source>
        <dbReference type="ARBA" id="ARBA00022448"/>
    </source>
</evidence>
<keyword evidence="3" id="KW-1003">Cell membrane</keyword>
<protein>
    <submittedName>
        <fullName evidence="9">Uncharacterized protein</fullName>
    </submittedName>
</protein>
<accession>A0AAW1PVQ8</accession>
<keyword evidence="5" id="KW-1133">Transmembrane helix</keyword>
<proteinExistence type="predicted"/>
<evidence type="ECO:0000256" key="7">
    <source>
        <dbReference type="ARBA" id="ARBA00023136"/>
    </source>
</evidence>
<evidence type="ECO:0000256" key="5">
    <source>
        <dbReference type="ARBA" id="ARBA00022989"/>
    </source>
</evidence>
<keyword evidence="7" id="KW-0472">Membrane</keyword>
<dbReference type="PANTHER" id="PTHR33281:SF19">
    <property type="entry name" value="VOLTAGE-DEPENDENT ANION CHANNEL-FORMING PROTEIN YNEE"/>
    <property type="match status" value="1"/>
</dbReference>
<comment type="subcellular location">
    <subcellularLocation>
        <location evidence="1">Cell membrane</location>
        <topology evidence="1">Multi-pass membrane protein</topology>
    </subcellularLocation>
</comment>
<keyword evidence="4" id="KW-0812">Transmembrane</keyword>
<sequence>MVLSAGLRAGGNRSCFLGSGHQLQLLSLPCCVNRRTRRYAELRCKALVRGFLPDRPNRTRTPEEVDIGKEESRRYRRTVFTFDDWAAHRSASRYGRHLKDVFTSRIVRGLATPLLSVMTVASVITVYHLLKDINIVPAEWPSLTLTPGEPFSQTSFALSLLLVFRTNTSFSRWQDARTIWGGMLQKCRDLVRQSMIWVDPELHDMRNMVVRWSIALLYTTKCHLRQDSDIEEDLKGLLTEDEQQELFRAEHQPQFILHVLGELVLAMSANEGQLTMLEQNLVALSDNIGACEMLLKTPIPLSYTRHTSRVLVILVSALPIILWDQCRYATAPVSAIISFLLLGIEEIGVQIEEPFSILPLDNVCETAKEGLFELERQAGRVHGLVMDTTKPVAKTRFKFPLYNSMPPSPSSNNSNQPVEVSS</sequence>
<dbReference type="PANTHER" id="PTHR33281">
    <property type="entry name" value="UPF0187 PROTEIN YNEE"/>
    <property type="match status" value="1"/>
</dbReference>
<evidence type="ECO:0000256" key="3">
    <source>
        <dbReference type="ARBA" id="ARBA00022475"/>
    </source>
</evidence>
<dbReference type="InterPro" id="IPR044669">
    <property type="entry name" value="YneE/VCCN1/2-like"/>
</dbReference>
<keyword evidence="10" id="KW-1185">Reference proteome</keyword>
<keyword evidence="2" id="KW-0813">Transport</keyword>
<evidence type="ECO:0000256" key="4">
    <source>
        <dbReference type="ARBA" id="ARBA00022692"/>
    </source>
</evidence>